<sequence length="363" mass="42056">MKIIHCADLHLDSNMESNLSREQAMLRREELLETYEAMVAYGAANQVRVILIAGDLFDKPHIRKTAKQRVLEQMYLHPEMDFCYLRGNHDQCDFLSDLSDDELPENLRQFSEDQWTSYAYGDVVISGLELNRQNSRTLGMDLVLDQTKCNIVVLHGQEADYESKDPAEVVQLSALRGKYIDYLALGHIHSYKKERLDDRGVYCYSGCLEGRGFDECGQKGFVLLNVEDGRVESVFVPLAKRQFHEVTVEITPEMDMPRILEEVRRETDGIPKEDLVKVVLTGKTRMDFELDKNRVIRALQERFFFGKAYDRTGVEIDYESFRYDMSLKGEFVRLMEQQDFPEEERAQMIELGIKAIMGEDLEA</sequence>
<dbReference type="InterPro" id="IPR029052">
    <property type="entry name" value="Metallo-depent_PP-like"/>
</dbReference>
<dbReference type="Proteomes" id="UP000823912">
    <property type="component" value="Unassembled WGS sequence"/>
</dbReference>
<evidence type="ECO:0000313" key="2">
    <source>
        <dbReference type="EMBL" id="HIR71366.1"/>
    </source>
</evidence>
<evidence type="ECO:0000259" key="1">
    <source>
        <dbReference type="Pfam" id="PF00149"/>
    </source>
</evidence>
<dbReference type="Pfam" id="PF00149">
    <property type="entry name" value="Metallophos"/>
    <property type="match status" value="1"/>
</dbReference>
<dbReference type="InterPro" id="IPR004843">
    <property type="entry name" value="Calcineurin-like_PHP"/>
</dbReference>
<accession>A0A9D1EB54</accession>
<proteinExistence type="predicted"/>
<dbReference type="InterPro" id="IPR050535">
    <property type="entry name" value="DNA_Repair-Maintenance_Comp"/>
</dbReference>
<protein>
    <submittedName>
        <fullName evidence="2">Metallophosphoesterase family protein</fullName>
    </submittedName>
</protein>
<dbReference type="Gene3D" id="3.60.21.10">
    <property type="match status" value="1"/>
</dbReference>
<reference evidence="2" key="1">
    <citation type="submission" date="2020-10" db="EMBL/GenBank/DDBJ databases">
        <authorList>
            <person name="Gilroy R."/>
        </authorList>
    </citation>
    <scope>NUCLEOTIDE SEQUENCE</scope>
    <source>
        <strain evidence="2">ChiSjej5B23-6657</strain>
    </source>
</reference>
<name>A0A9D1EB54_9FIRM</name>
<dbReference type="SUPFAM" id="SSF56300">
    <property type="entry name" value="Metallo-dependent phosphatases"/>
    <property type="match status" value="1"/>
</dbReference>
<feature type="domain" description="Calcineurin-like phosphoesterase" evidence="1">
    <location>
        <begin position="1"/>
        <end position="191"/>
    </location>
</feature>
<gene>
    <name evidence="2" type="ORF">IAA55_08800</name>
</gene>
<dbReference type="EMBL" id="DVHM01000145">
    <property type="protein sequence ID" value="HIR71366.1"/>
    <property type="molecule type" value="Genomic_DNA"/>
</dbReference>
<organism evidence="2 3">
    <name type="scientific">Candidatus Pullilachnospira gallistercoris</name>
    <dbReference type="NCBI Taxonomy" id="2840911"/>
    <lineage>
        <taxon>Bacteria</taxon>
        <taxon>Bacillati</taxon>
        <taxon>Bacillota</taxon>
        <taxon>Clostridia</taxon>
        <taxon>Lachnospirales</taxon>
        <taxon>Lachnospiraceae</taxon>
        <taxon>Lachnospiraceae incertae sedis</taxon>
        <taxon>Candidatus Pullilachnospira</taxon>
    </lineage>
</organism>
<dbReference type="PANTHER" id="PTHR30337">
    <property type="entry name" value="COMPONENT OF ATP-DEPENDENT DSDNA EXONUCLEASE"/>
    <property type="match status" value="1"/>
</dbReference>
<comment type="caution">
    <text evidence="2">The sequence shown here is derived from an EMBL/GenBank/DDBJ whole genome shotgun (WGS) entry which is preliminary data.</text>
</comment>
<reference evidence="2" key="2">
    <citation type="journal article" date="2021" name="PeerJ">
        <title>Extensive microbial diversity within the chicken gut microbiome revealed by metagenomics and culture.</title>
        <authorList>
            <person name="Gilroy R."/>
            <person name="Ravi A."/>
            <person name="Getino M."/>
            <person name="Pursley I."/>
            <person name="Horton D.L."/>
            <person name="Alikhan N.F."/>
            <person name="Baker D."/>
            <person name="Gharbi K."/>
            <person name="Hall N."/>
            <person name="Watson M."/>
            <person name="Adriaenssens E.M."/>
            <person name="Foster-Nyarko E."/>
            <person name="Jarju S."/>
            <person name="Secka A."/>
            <person name="Antonio M."/>
            <person name="Oren A."/>
            <person name="Chaudhuri R.R."/>
            <person name="La Ragione R."/>
            <person name="Hildebrand F."/>
            <person name="Pallen M.J."/>
        </authorList>
    </citation>
    <scope>NUCLEOTIDE SEQUENCE</scope>
    <source>
        <strain evidence="2">ChiSjej5B23-6657</strain>
    </source>
</reference>
<dbReference type="GO" id="GO:0016787">
    <property type="term" value="F:hydrolase activity"/>
    <property type="evidence" value="ECO:0007669"/>
    <property type="project" value="InterPro"/>
</dbReference>
<dbReference type="AlphaFoldDB" id="A0A9D1EB54"/>
<evidence type="ECO:0000313" key="3">
    <source>
        <dbReference type="Proteomes" id="UP000823912"/>
    </source>
</evidence>